<dbReference type="PANTHER" id="PTHR16276:SF1">
    <property type="entry name" value="SMALL RIBOSOMAL SUBUNIT PROTEIN MS39"/>
    <property type="match status" value="1"/>
</dbReference>
<keyword evidence="4" id="KW-0496">Mitochondrion</keyword>
<dbReference type="PANTHER" id="PTHR16276">
    <property type="entry name" value="PENTATRICOPEPTIDE REPEAT DOMAIN-CONTAINING PROTEIN 3"/>
    <property type="match status" value="1"/>
</dbReference>
<dbReference type="GO" id="GO:0005739">
    <property type="term" value="C:mitochondrion"/>
    <property type="evidence" value="ECO:0007669"/>
    <property type="project" value="UniProtKB-SubCell"/>
</dbReference>
<protein>
    <submittedName>
        <fullName evidence="5">Uncharacterized protein</fullName>
    </submittedName>
</protein>
<proteinExistence type="predicted"/>
<dbReference type="AlphaFoldDB" id="A0AAD5RC91"/>
<dbReference type="GO" id="GO:0032543">
    <property type="term" value="P:mitochondrial translation"/>
    <property type="evidence" value="ECO:0007669"/>
    <property type="project" value="InterPro"/>
</dbReference>
<evidence type="ECO:0000313" key="6">
    <source>
        <dbReference type="Proteomes" id="UP001196413"/>
    </source>
</evidence>
<dbReference type="Proteomes" id="UP001196413">
    <property type="component" value="Unassembled WGS sequence"/>
</dbReference>
<dbReference type="InterPro" id="IPR055063">
    <property type="entry name" value="Rib_mS39_PPR"/>
</dbReference>
<accession>A0AAD5RC91</accession>
<dbReference type="GO" id="GO:0019843">
    <property type="term" value="F:rRNA binding"/>
    <property type="evidence" value="ECO:0007669"/>
    <property type="project" value="InterPro"/>
</dbReference>
<name>A0AAD5RC91_PARTN</name>
<comment type="subcellular location">
    <subcellularLocation>
        <location evidence="1">Mitochondrion</location>
    </subcellularLocation>
</comment>
<evidence type="ECO:0000256" key="1">
    <source>
        <dbReference type="ARBA" id="ARBA00004173"/>
    </source>
</evidence>
<sequence length="85" mass="9271">MRRFSGRVVELSLRAYSGEAALPVRETSHVVIPPAVKRGPTDMLRALSETVGVDPTAPHFGFIDDPAMIPSTAANKRNYYLAKVC</sequence>
<evidence type="ECO:0000256" key="3">
    <source>
        <dbReference type="ARBA" id="ARBA00022946"/>
    </source>
</evidence>
<evidence type="ECO:0000256" key="2">
    <source>
        <dbReference type="ARBA" id="ARBA00022737"/>
    </source>
</evidence>
<dbReference type="EMBL" id="JAHQIW010007266">
    <property type="protein sequence ID" value="KAJ1373361.1"/>
    <property type="molecule type" value="Genomic_DNA"/>
</dbReference>
<dbReference type="InterPro" id="IPR037387">
    <property type="entry name" value="PTCD3"/>
</dbReference>
<keyword evidence="6" id="KW-1185">Reference proteome</keyword>
<dbReference type="GO" id="GO:0043024">
    <property type="term" value="F:ribosomal small subunit binding"/>
    <property type="evidence" value="ECO:0007669"/>
    <property type="project" value="InterPro"/>
</dbReference>
<organism evidence="5 6">
    <name type="scientific">Parelaphostrongylus tenuis</name>
    <name type="common">Meningeal worm</name>
    <dbReference type="NCBI Taxonomy" id="148309"/>
    <lineage>
        <taxon>Eukaryota</taxon>
        <taxon>Metazoa</taxon>
        <taxon>Ecdysozoa</taxon>
        <taxon>Nematoda</taxon>
        <taxon>Chromadorea</taxon>
        <taxon>Rhabditida</taxon>
        <taxon>Rhabditina</taxon>
        <taxon>Rhabditomorpha</taxon>
        <taxon>Strongyloidea</taxon>
        <taxon>Metastrongylidae</taxon>
        <taxon>Parelaphostrongylus</taxon>
    </lineage>
</organism>
<keyword evidence="3" id="KW-0809">Transit peptide</keyword>
<keyword evidence="2" id="KW-0677">Repeat</keyword>
<evidence type="ECO:0000313" key="5">
    <source>
        <dbReference type="EMBL" id="KAJ1373361.1"/>
    </source>
</evidence>
<dbReference type="Pfam" id="PF22330">
    <property type="entry name" value="Rib_mS39_PPR"/>
    <property type="match status" value="1"/>
</dbReference>
<gene>
    <name evidence="5" type="ORF">KIN20_035737</name>
</gene>
<evidence type="ECO:0000256" key="4">
    <source>
        <dbReference type="ARBA" id="ARBA00023128"/>
    </source>
</evidence>
<comment type="caution">
    <text evidence="5">The sequence shown here is derived from an EMBL/GenBank/DDBJ whole genome shotgun (WGS) entry which is preliminary data.</text>
</comment>
<reference evidence="5" key="1">
    <citation type="submission" date="2021-06" db="EMBL/GenBank/DDBJ databases">
        <title>Parelaphostrongylus tenuis whole genome reference sequence.</title>
        <authorList>
            <person name="Garwood T.J."/>
            <person name="Larsen P.A."/>
            <person name="Fountain-Jones N.M."/>
            <person name="Garbe J.R."/>
            <person name="Macchietto M.G."/>
            <person name="Kania S.A."/>
            <person name="Gerhold R.W."/>
            <person name="Richards J.E."/>
            <person name="Wolf T.M."/>
        </authorList>
    </citation>
    <scope>NUCLEOTIDE SEQUENCE</scope>
    <source>
        <strain evidence="5">MNPRO001-30</strain>
        <tissue evidence="5">Meninges</tissue>
    </source>
</reference>